<dbReference type="AlphaFoldDB" id="A0A9W8B7T7"/>
<dbReference type="GO" id="GO:0005886">
    <property type="term" value="C:plasma membrane"/>
    <property type="evidence" value="ECO:0007669"/>
    <property type="project" value="TreeGrafter"/>
</dbReference>
<dbReference type="Proteomes" id="UP001150907">
    <property type="component" value="Unassembled WGS sequence"/>
</dbReference>
<evidence type="ECO:0000313" key="7">
    <source>
        <dbReference type="EMBL" id="KAJ1997217.1"/>
    </source>
</evidence>
<proteinExistence type="predicted"/>
<protein>
    <submittedName>
        <fullName evidence="7">Metal transporter</fullName>
    </submittedName>
</protein>
<evidence type="ECO:0000256" key="6">
    <source>
        <dbReference type="SAM" id="Phobius"/>
    </source>
</evidence>
<dbReference type="GO" id="GO:0015086">
    <property type="term" value="F:cadmium ion transmembrane transporter activity"/>
    <property type="evidence" value="ECO:0007669"/>
    <property type="project" value="TreeGrafter"/>
</dbReference>
<name>A0A9W8B7T7_9FUNG</name>
<keyword evidence="8" id="KW-1185">Reference proteome</keyword>
<keyword evidence="2" id="KW-0813">Transport</keyword>
<feature type="transmembrane region" description="Helical" evidence="6">
    <location>
        <begin position="42"/>
        <end position="64"/>
    </location>
</feature>
<organism evidence="7 8">
    <name type="scientific">Coemansia thaxteri</name>
    <dbReference type="NCBI Taxonomy" id="2663907"/>
    <lineage>
        <taxon>Eukaryota</taxon>
        <taxon>Fungi</taxon>
        <taxon>Fungi incertae sedis</taxon>
        <taxon>Zoopagomycota</taxon>
        <taxon>Kickxellomycotina</taxon>
        <taxon>Kickxellomycetes</taxon>
        <taxon>Kickxellales</taxon>
        <taxon>Kickxellaceae</taxon>
        <taxon>Coemansia</taxon>
    </lineage>
</organism>
<dbReference type="PANTHER" id="PTHR11706:SF33">
    <property type="entry name" value="NATURAL RESISTANCE-ASSOCIATED MACROPHAGE PROTEIN 2"/>
    <property type="match status" value="1"/>
</dbReference>
<keyword evidence="4 6" id="KW-1133">Transmembrane helix</keyword>
<evidence type="ECO:0000256" key="3">
    <source>
        <dbReference type="ARBA" id="ARBA00022692"/>
    </source>
</evidence>
<evidence type="ECO:0000256" key="4">
    <source>
        <dbReference type="ARBA" id="ARBA00022989"/>
    </source>
</evidence>
<feature type="non-terminal residue" evidence="7">
    <location>
        <position position="1"/>
    </location>
</feature>
<keyword evidence="5 6" id="KW-0472">Membrane</keyword>
<dbReference type="EMBL" id="JANBQF010001445">
    <property type="protein sequence ID" value="KAJ1997217.1"/>
    <property type="molecule type" value="Genomic_DNA"/>
</dbReference>
<gene>
    <name evidence="7" type="primary">NRAMP3</name>
    <name evidence="7" type="ORF">H4R26_005910</name>
</gene>
<evidence type="ECO:0000256" key="5">
    <source>
        <dbReference type="ARBA" id="ARBA00023136"/>
    </source>
</evidence>
<comment type="caution">
    <text evidence="7">The sequence shown here is derived from an EMBL/GenBank/DDBJ whole genome shotgun (WGS) entry which is preliminary data.</text>
</comment>
<dbReference type="InterPro" id="IPR001046">
    <property type="entry name" value="NRAMP_fam"/>
</dbReference>
<dbReference type="OrthoDB" id="409173at2759"/>
<dbReference type="GO" id="GO:0034755">
    <property type="term" value="P:iron ion transmembrane transport"/>
    <property type="evidence" value="ECO:0007669"/>
    <property type="project" value="TreeGrafter"/>
</dbReference>
<evidence type="ECO:0000256" key="1">
    <source>
        <dbReference type="ARBA" id="ARBA00004141"/>
    </source>
</evidence>
<dbReference type="GO" id="GO:0005384">
    <property type="term" value="F:manganese ion transmembrane transporter activity"/>
    <property type="evidence" value="ECO:0007669"/>
    <property type="project" value="TreeGrafter"/>
</dbReference>
<reference evidence="7" key="1">
    <citation type="submission" date="2022-07" db="EMBL/GenBank/DDBJ databases">
        <title>Phylogenomic reconstructions and comparative analyses of Kickxellomycotina fungi.</title>
        <authorList>
            <person name="Reynolds N.K."/>
            <person name="Stajich J.E."/>
            <person name="Barry K."/>
            <person name="Grigoriev I.V."/>
            <person name="Crous P."/>
            <person name="Smith M.E."/>
        </authorList>
    </citation>
    <scope>NUCLEOTIDE SEQUENCE</scope>
    <source>
        <strain evidence="7">IMI 214461</strain>
    </source>
</reference>
<accession>A0A9W8B7T7</accession>
<comment type="subcellular location">
    <subcellularLocation>
        <location evidence="1">Membrane</location>
        <topology evidence="1">Multi-pass membrane protein</topology>
    </subcellularLocation>
</comment>
<feature type="transmembrane region" description="Helical" evidence="6">
    <location>
        <begin position="71"/>
        <end position="93"/>
    </location>
</feature>
<keyword evidence="3 6" id="KW-0812">Transmembrane</keyword>
<sequence>FDEWLNVLQSLALPFALIPTLKLAQSHAIMTGDFATGTRWRAFGWVAAAAIIALNIYLLLPLVLELAARGILAACLAYASFGLYLFFVGVLVLDDVY</sequence>
<dbReference type="PANTHER" id="PTHR11706">
    <property type="entry name" value="SOLUTE CARRIER PROTEIN FAMILY 11 MEMBER"/>
    <property type="match status" value="1"/>
</dbReference>
<evidence type="ECO:0000313" key="8">
    <source>
        <dbReference type="Proteomes" id="UP001150907"/>
    </source>
</evidence>
<evidence type="ECO:0000256" key="2">
    <source>
        <dbReference type="ARBA" id="ARBA00022448"/>
    </source>
</evidence>